<dbReference type="EMBL" id="SGXT01000011">
    <property type="protein sequence ID" value="RZT64345.1"/>
    <property type="molecule type" value="Genomic_DNA"/>
</dbReference>
<evidence type="ECO:0000313" key="7">
    <source>
        <dbReference type="EMBL" id="RZT64345.1"/>
    </source>
</evidence>
<sequence length="500" mass="52276">MSGQHGPLSLWHATSSGIEADTGIPQRADVVVAGGGLAGVATALLLAREGRDVVLLEADRIGGRTTGNTTAKVSALQGTMYSSIRAHNGDDAVRDYAAATLDAQAWLLDELRGAGGVVEERTSLSYATTDEGVAALTEEADALAVAGIGAEWCSPSGVELPVTVRGALRLDGQHQIQPLDALSVLARRARAAGAKLIEGVRVRDVEIDRDGVSVRLDDATVRAEHIVVATGLPIVDRGLFFAHMVPSRQYVGAFSVPGGAPEMAMSLSVDPIERSLRDARGPDGERLVVVGGDSFTTGRDENTAERLAAVVDWASTTFAGASLVTWWAAQDYQPEHHMPFAGPVPRSHGRAYAATGFAKWGMTGAMLAARIIAGELADAPMPWAPAFHGRRGSARTLGSIVGANAAVAKEMIAGWARPSPAAPSAPEVDREGVVPVTSEGAEPGCALRTVCTHLGGVLRWNTAEESWDCPLHGSRFDVEGRVIEGPATRDLSRTNNSASE</sequence>
<dbReference type="Gene3D" id="3.50.50.60">
    <property type="entry name" value="FAD/NAD(P)-binding domain"/>
    <property type="match status" value="1"/>
</dbReference>
<dbReference type="SUPFAM" id="SSF50022">
    <property type="entry name" value="ISP domain"/>
    <property type="match status" value="1"/>
</dbReference>
<dbReference type="Gene3D" id="2.102.10.10">
    <property type="entry name" value="Rieske [2Fe-2S] iron-sulphur domain"/>
    <property type="match status" value="1"/>
</dbReference>
<dbReference type="PROSITE" id="PS51296">
    <property type="entry name" value="RIESKE"/>
    <property type="match status" value="1"/>
</dbReference>
<dbReference type="RefSeq" id="WP_198674322.1">
    <property type="nucleotide sequence ID" value="NZ_SGXT01000011.1"/>
</dbReference>
<dbReference type="Pfam" id="PF01266">
    <property type="entry name" value="DAO"/>
    <property type="match status" value="1"/>
</dbReference>
<keyword evidence="2" id="KW-0479">Metal-binding</keyword>
<dbReference type="InterPro" id="IPR036188">
    <property type="entry name" value="FAD/NAD-bd_sf"/>
</dbReference>
<protein>
    <submittedName>
        <fullName evidence="7">Glycine/D-amino acid oxidase-like deaminating enzyme</fullName>
    </submittedName>
</protein>
<dbReference type="InterPro" id="IPR005805">
    <property type="entry name" value="Rieske_Fe-S_prot_C"/>
</dbReference>
<dbReference type="GO" id="GO:0016020">
    <property type="term" value="C:membrane"/>
    <property type="evidence" value="ECO:0007669"/>
    <property type="project" value="InterPro"/>
</dbReference>
<organism evidence="7 8">
    <name type="scientific">Microcella alkaliphila</name>
    <dbReference type="NCBI Taxonomy" id="279828"/>
    <lineage>
        <taxon>Bacteria</taxon>
        <taxon>Bacillati</taxon>
        <taxon>Actinomycetota</taxon>
        <taxon>Actinomycetes</taxon>
        <taxon>Micrococcales</taxon>
        <taxon>Microbacteriaceae</taxon>
        <taxon>Microcella</taxon>
    </lineage>
</organism>
<dbReference type="InterPro" id="IPR006076">
    <property type="entry name" value="FAD-dep_OxRdtase"/>
</dbReference>
<gene>
    <name evidence="7" type="ORF">EV140_0589</name>
</gene>
<keyword evidence="3" id="KW-0408">Iron</keyword>
<dbReference type="PANTHER" id="PTHR13847">
    <property type="entry name" value="SARCOSINE DEHYDROGENASE-RELATED"/>
    <property type="match status" value="1"/>
</dbReference>
<dbReference type="PANTHER" id="PTHR13847:SF274">
    <property type="entry name" value="RIESKE 2FE-2S IRON-SULFUR PROTEIN YHFW-RELATED"/>
    <property type="match status" value="1"/>
</dbReference>
<dbReference type="Proteomes" id="UP000292408">
    <property type="component" value="Unassembled WGS sequence"/>
</dbReference>
<keyword evidence="8" id="KW-1185">Reference proteome</keyword>
<dbReference type="SUPFAM" id="SSF51905">
    <property type="entry name" value="FAD/NAD(P)-binding domain"/>
    <property type="match status" value="1"/>
</dbReference>
<dbReference type="Pfam" id="PF00355">
    <property type="entry name" value="Rieske"/>
    <property type="match status" value="1"/>
</dbReference>
<evidence type="ECO:0000313" key="8">
    <source>
        <dbReference type="Proteomes" id="UP000292408"/>
    </source>
</evidence>
<comment type="caution">
    <text evidence="7">The sequence shown here is derived from an EMBL/GenBank/DDBJ whole genome shotgun (WGS) entry which is preliminary data.</text>
</comment>
<dbReference type="Gene3D" id="3.30.9.10">
    <property type="entry name" value="D-Amino Acid Oxidase, subunit A, domain 2"/>
    <property type="match status" value="1"/>
</dbReference>
<keyword evidence="1" id="KW-0001">2Fe-2S</keyword>
<dbReference type="AlphaFoldDB" id="A0A4Q7TTP9"/>
<dbReference type="InterPro" id="IPR017941">
    <property type="entry name" value="Rieske_2Fe-2S"/>
</dbReference>
<evidence type="ECO:0000259" key="6">
    <source>
        <dbReference type="PROSITE" id="PS51296"/>
    </source>
</evidence>
<dbReference type="GO" id="GO:0004497">
    <property type="term" value="F:monooxygenase activity"/>
    <property type="evidence" value="ECO:0007669"/>
    <property type="project" value="UniProtKB-ARBA"/>
</dbReference>
<keyword evidence="5" id="KW-1015">Disulfide bond</keyword>
<dbReference type="GO" id="GO:0005737">
    <property type="term" value="C:cytoplasm"/>
    <property type="evidence" value="ECO:0007669"/>
    <property type="project" value="TreeGrafter"/>
</dbReference>
<evidence type="ECO:0000256" key="5">
    <source>
        <dbReference type="ARBA" id="ARBA00023157"/>
    </source>
</evidence>
<feature type="domain" description="Rieske" evidence="6">
    <location>
        <begin position="410"/>
        <end position="500"/>
    </location>
</feature>
<evidence type="ECO:0000256" key="2">
    <source>
        <dbReference type="ARBA" id="ARBA00022723"/>
    </source>
</evidence>
<name>A0A4Q7TTP9_9MICO</name>
<accession>A0A4Q7TTP9</accession>
<evidence type="ECO:0000256" key="4">
    <source>
        <dbReference type="ARBA" id="ARBA00023014"/>
    </source>
</evidence>
<dbReference type="InterPro" id="IPR036922">
    <property type="entry name" value="Rieske_2Fe-2S_sf"/>
</dbReference>
<keyword evidence="4" id="KW-0411">Iron-sulfur</keyword>
<dbReference type="PRINTS" id="PR00162">
    <property type="entry name" value="RIESKE"/>
</dbReference>
<reference evidence="7 8" key="1">
    <citation type="journal article" date="2015" name="Stand. Genomic Sci.">
        <title>Genomic Encyclopedia of Bacterial and Archaeal Type Strains, Phase III: the genomes of soil and plant-associated and newly described type strains.</title>
        <authorList>
            <person name="Whitman W.B."/>
            <person name="Woyke T."/>
            <person name="Klenk H.P."/>
            <person name="Zhou Y."/>
            <person name="Lilburn T.G."/>
            <person name="Beck B.J."/>
            <person name="De Vos P."/>
            <person name="Vandamme P."/>
            <person name="Eisen J.A."/>
            <person name="Garrity G."/>
            <person name="Hugenholtz P."/>
            <person name="Kyrpides N.C."/>
        </authorList>
    </citation>
    <scope>NUCLEOTIDE SEQUENCE [LARGE SCALE GENOMIC DNA]</scope>
    <source>
        <strain evidence="7 8">AC4r</strain>
    </source>
</reference>
<dbReference type="GO" id="GO:0051537">
    <property type="term" value="F:2 iron, 2 sulfur cluster binding"/>
    <property type="evidence" value="ECO:0007669"/>
    <property type="project" value="UniProtKB-KW"/>
</dbReference>
<evidence type="ECO:0000256" key="3">
    <source>
        <dbReference type="ARBA" id="ARBA00023004"/>
    </source>
</evidence>
<evidence type="ECO:0000256" key="1">
    <source>
        <dbReference type="ARBA" id="ARBA00022714"/>
    </source>
</evidence>
<proteinExistence type="predicted"/>
<dbReference type="GO" id="GO:0046872">
    <property type="term" value="F:metal ion binding"/>
    <property type="evidence" value="ECO:0007669"/>
    <property type="project" value="UniProtKB-KW"/>
</dbReference>
<dbReference type="GO" id="GO:0016705">
    <property type="term" value="F:oxidoreductase activity, acting on paired donors, with incorporation or reduction of molecular oxygen"/>
    <property type="evidence" value="ECO:0007669"/>
    <property type="project" value="UniProtKB-ARBA"/>
</dbReference>